<keyword evidence="3 4" id="KW-0862">Zinc</keyword>
<sequence>MNQETLQKLVENISMEYFDRSFKHKAAFNTRLKTTGGRYFLHSHELDFNPLVLEKFGLEVFIGVIKHELCHYHLHIAGRGHQHKDPEFKELLQKVNGLRFVPSLREKQKTAQLWKYQCLNCQLVFHRKRKFNTEKYVCSKCKGKLELKGRI</sequence>
<dbReference type="NCBIfam" id="NF003339">
    <property type="entry name" value="PRK04351.1"/>
    <property type="match status" value="1"/>
</dbReference>
<dbReference type="OrthoDB" id="9799909at2"/>
<dbReference type="Proteomes" id="UP000199589">
    <property type="component" value="Unassembled WGS sequence"/>
</dbReference>
<dbReference type="GO" id="GO:0006950">
    <property type="term" value="P:response to stress"/>
    <property type="evidence" value="ECO:0007669"/>
    <property type="project" value="UniProtKB-ARBA"/>
</dbReference>
<protein>
    <recommendedName>
        <fullName evidence="4">Protein SprT-like</fullName>
    </recommendedName>
</protein>
<evidence type="ECO:0000313" key="6">
    <source>
        <dbReference type="EMBL" id="SFK64263.1"/>
    </source>
</evidence>
<dbReference type="InterPro" id="IPR006640">
    <property type="entry name" value="SprT-like_domain"/>
</dbReference>
<dbReference type="EMBL" id="FOSJ01000063">
    <property type="protein sequence ID" value="SFK64263.1"/>
    <property type="molecule type" value="Genomic_DNA"/>
</dbReference>
<dbReference type="Pfam" id="PF10263">
    <property type="entry name" value="SprT-like"/>
    <property type="match status" value="1"/>
</dbReference>
<name>A0A1I4B6W4_9LACT</name>
<dbReference type="SMART" id="SM00731">
    <property type="entry name" value="SprT"/>
    <property type="match status" value="1"/>
</dbReference>
<evidence type="ECO:0000313" key="7">
    <source>
        <dbReference type="Proteomes" id="UP000199589"/>
    </source>
</evidence>
<gene>
    <name evidence="6" type="ORF">SAMN04488569_10638</name>
</gene>
<comment type="subcellular location">
    <subcellularLocation>
        <location evidence="4">Cytoplasm</location>
    </subcellularLocation>
</comment>
<keyword evidence="1 4" id="KW-0963">Cytoplasm</keyword>
<keyword evidence="2 4" id="KW-0479">Metal-binding</keyword>
<proteinExistence type="inferred from homology"/>
<dbReference type="InterPro" id="IPR035240">
    <property type="entry name" value="SprT_Zn_ribbon"/>
</dbReference>
<dbReference type="RefSeq" id="WP_072694263.1">
    <property type="nucleotide sequence ID" value="NZ_FOSJ01000063.1"/>
</dbReference>
<organism evidence="6 7">
    <name type="scientific">Marinilactibacillus piezotolerans</name>
    <dbReference type="NCBI Taxonomy" id="258723"/>
    <lineage>
        <taxon>Bacteria</taxon>
        <taxon>Bacillati</taxon>
        <taxon>Bacillota</taxon>
        <taxon>Bacilli</taxon>
        <taxon>Lactobacillales</taxon>
        <taxon>Carnobacteriaceae</taxon>
        <taxon>Marinilactibacillus</taxon>
    </lineage>
</organism>
<evidence type="ECO:0000256" key="3">
    <source>
        <dbReference type="ARBA" id="ARBA00022833"/>
    </source>
</evidence>
<dbReference type="GO" id="GO:0008270">
    <property type="term" value="F:zinc ion binding"/>
    <property type="evidence" value="ECO:0007669"/>
    <property type="project" value="UniProtKB-UniRule"/>
</dbReference>
<dbReference type="InterPro" id="IPR023524">
    <property type="entry name" value="Uncharacterised_SprT-like"/>
</dbReference>
<dbReference type="AlphaFoldDB" id="A0A1I4B6W4"/>
<evidence type="ECO:0000256" key="4">
    <source>
        <dbReference type="HAMAP-Rule" id="MF_00745"/>
    </source>
</evidence>
<comment type="cofactor">
    <cofactor evidence="4">
        <name>Zn(2+)</name>
        <dbReference type="ChEBI" id="CHEBI:29105"/>
    </cofactor>
    <text evidence="4">Binds 1 zinc ion.</text>
</comment>
<evidence type="ECO:0000256" key="2">
    <source>
        <dbReference type="ARBA" id="ARBA00022723"/>
    </source>
</evidence>
<dbReference type="HAMAP" id="MF_00745">
    <property type="entry name" value="SprT_like"/>
    <property type="match status" value="1"/>
</dbReference>
<evidence type="ECO:0000256" key="1">
    <source>
        <dbReference type="ARBA" id="ARBA00022490"/>
    </source>
</evidence>
<feature type="active site" evidence="4">
    <location>
        <position position="68"/>
    </location>
</feature>
<accession>A0A1I4B6W4</accession>
<comment type="similarity">
    <text evidence="4">Belongs to the SprT family.</text>
</comment>
<feature type="binding site" evidence="4">
    <location>
        <position position="67"/>
    </location>
    <ligand>
        <name>Zn(2+)</name>
        <dbReference type="ChEBI" id="CHEBI:29105"/>
    </ligand>
</feature>
<dbReference type="Pfam" id="PF17283">
    <property type="entry name" value="Zn_ribbon_SprT"/>
    <property type="match status" value="1"/>
</dbReference>
<feature type="binding site" evidence="4">
    <location>
        <position position="71"/>
    </location>
    <ligand>
        <name>Zn(2+)</name>
        <dbReference type="ChEBI" id="CHEBI:29105"/>
    </ligand>
</feature>
<dbReference type="GO" id="GO:0005737">
    <property type="term" value="C:cytoplasm"/>
    <property type="evidence" value="ECO:0007669"/>
    <property type="project" value="UniProtKB-SubCell"/>
</dbReference>
<reference evidence="7" key="1">
    <citation type="submission" date="2016-10" db="EMBL/GenBank/DDBJ databases">
        <authorList>
            <person name="Varghese N."/>
            <person name="Submissions S."/>
        </authorList>
    </citation>
    <scope>NUCLEOTIDE SEQUENCE [LARGE SCALE GENOMIC DNA]</scope>
    <source>
        <strain evidence="7">DSM 16108</strain>
    </source>
</reference>
<keyword evidence="7" id="KW-1185">Reference proteome</keyword>
<feature type="domain" description="SprT-like" evidence="5">
    <location>
        <begin position="4"/>
        <end position="148"/>
    </location>
</feature>
<evidence type="ECO:0000259" key="5">
    <source>
        <dbReference type="SMART" id="SM00731"/>
    </source>
</evidence>